<dbReference type="InterPro" id="IPR051897">
    <property type="entry name" value="PG-associated_BURP"/>
</dbReference>
<dbReference type="AlphaFoldDB" id="A0AAV5JFZ7"/>
<sequence length="157" mass="17461">MASSFCLAREGRQNRRWVWRNLFLAANGNVVDKSCSTYGTAGTGGSGDLNNYNKEVNNPNLRFTSYSDDAKGRGRELSTYTENTNTANSQKFISYGKTEMGNEYKNYGMGSNVVGSNVAMWVTVLSKPTPRIQILPTLIKFNNYEESFNNGSRSGTY</sequence>
<dbReference type="PANTHER" id="PTHR31458">
    <property type="entry name" value="POLYGALACTURONASE 1 BETA-LIKE PROTEIN 2"/>
    <property type="match status" value="1"/>
</dbReference>
<dbReference type="EMBL" id="BPVZ01000032">
    <property type="protein sequence ID" value="GKV10278.1"/>
    <property type="molecule type" value="Genomic_DNA"/>
</dbReference>
<accession>A0AAV5JFZ7</accession>
<keyword evidence="2" id="KW-1185">Reference proteome</keyword>
<name>A0AAV5JFZ7_9ROSI</name>
<gene>
    <name evidence="1" type="ORF">SLEP1_g21669</name>
</gene>
<evidence type="ECO:0000313" key="1">
    <source>
        <dbReference type="EMBL" id="GKV10278.1"/>
    </source>
</evidence>
<organism evidence="1 2">
    <name type="scientific">Rubroshorea leprosula</name>
    <dbReference type="NCBI Taxonomy" id="152421"/>
    <lineage>
        <taxon>Eukaryota</taxon>
        <taxon>Viridiplantae</taxon>
        <taxon>Streptophyta</taxon>
        <taxon>Embryophyta</taxon>
        <taxon>Tracheophyta</taxon>
        <taxon>Spermatophyta</taxon>
        <taxon>Magnoliopsida</taxon>
        <taxon>eudicotyledons</taxon>
        <taxon>Gunneridae</taxon>
        <taxon>Pentapetalae</taxon>
        <taxon>rosids</taxon>
        <taxon>malvids</taxon>
        <taxon>Malvales</taxon>
        <taxon>Dipterocarpaceae</taxon>
        <taxon>Rubroshorea</taxon>
    </lineage>
</organism>
<dbReference type="Proteomes" id="UP001054252">
    <property type="component" value="Unassembled WGS sequence"/>
</dbReference>
<proteinExistence type="predicted"/>
<comment type="caution">
    <text evidence="1">The sequence shown here is derived from an EMBL/GenBank/DDBJ whole genome shotgun (WGS) entry which is preliminary data.</text>
</comment>
<reference evidence="1 2" key="1">
    <citation type="journal article" date="2021" name="Commun. Biol.">
        <title>The genome of Shorea leprosula (Dipterocarpaceae) highlights the ecological relevance of drought in aseasonal tropical rainforests.</title>
        <authorList>
            <person name="Ng K.K.S."/>
            <person name="Kobayashi M.J."/>
            <person name="Fawcett J.A."/>
            <person name="Hatakeyama M."/>
            <person name="Paape T."/>
            <person name="Ng C.H."/>
            <person name="Ang C.C."/>
            <person name="Tnah L.H."/>
            <person name="Lee C.T."/>
            <person name="Nishiyama T."/>
            <person name="Sese J."/>
            <person name="O'Brien M.J."/>
            <person name="Copetti D."/>
            <person name="Mohd Noor M.I."/>
            <person name="Ong R.C."/>
            <person name="Putra M."/>
            <person name="Sireger I.Z."/>
            <person name="Indrioko S."/>
            <person name="Kosugi Y."/>
            <person name="Izuno A."/>
            <person name="Isagi Y."/>
            <person name="Lee S.L."/>
            <person name="Shimizu K.K."/>
        </authorList>
    </citation>
    <scope>NUCLEOTIDE SEQUENCE [LARGE SCALE GENOMIC DNA]</scope>
    <source>
        <strain evidence="1">214</strain>
    </source>
</reference>
<dbReference type="PANTHER" id="PTHR31458:SF2">
    <property type="entry name" value="POLYGALACTURONASE 1 BETA-LIKE PROTEIN 2"/>
    <property type="match status" value="1"/>
</dbReference>
<protein>
    <submittedName>
        <fullName evidence="1">Uncharacterized protein</fullName>
    </submittedName>
</protein>
<evidence type="ECO:0000313" key="2">
    <source>
        <dbReference type="Proteomes" id="UP001054252"/>
    </source>
</evidence>